<organism evidence="8 11">
    <name type="scientific">Rotaria socialis</name>
    <dbReference type="NCBI Taxonomy" id="392032"/>
    <lineage>
        <taxon>Eukaryota</taxon>
        <taxon>Metazoa</taxon>
        <taxon>Spiralia</taxon>
        <taxon>Gnathifera</taxon>
        <taxon>Rotifera</taxon>
        <taxon>Eurotatoria</taxon>
        <taxon>Bdelloidea</taxon>
        <taxon>Philodinida</taxon>
        <taxon>Philodinidae</taxon>
        <taxon>Rotaria</taxon>
    </lineage>
</organism>
<keyword evidence="2" id="KW-1133">Transmembrane helix</keyword>
<evidence type="ECO:0000313" key="9">
    <source>
        <dbReference type="EMBL" id="CAF4514580.1"/>
    </source>
</evidence>
<evidence type="ECO:0000313" key="5">
    <source>
        <dbReference type="EMBL" id="CAF3453823.1"/>
    </source>
</evidence>
<dbReference type="EMBL" id="CAJOBO010000325">
    <property type="protein sequence ID" value="CAF4193111.1"/>
    <property type="molecule type" value="Genomic_DNA"/>
</dbReference>
<evidence type="ECO:0000256" key="2">
    <source>
        <dbReference type="SAM" id="Phobius"/>
    </source>
</evidence>
<feature type="compositionally biased region" description="Basic and acidic residues" evidence="1">
    <location>
        <begin position="97"/>
        <end position="113"/>
    </location>
</feature>
<feature type="region of interest" description="Disordered" evidence="1">
    <location>
        <begin position="90"/>
        <end position="113"/>
    </location>
</feature>
<evidence type="ECO:0000256" key="1">
    <source>
        <dbReference type="SAM" id="MobiDB-lite"/>
    </source>
</evidence>
<dbReference type="Proteomes" id="UP000663869">
    <property type="component" value="Unassembled WGS sequence"/>
</dbReference>
<proteinExistence type="predicted"/>
<sequence length="113" mass="12804">MLENSTRLISTIVSSSSSSLTNTLSTSSISPPERARIMINAIYIAGVAFMVGVFLVLLWVNLCSQNCWCWHDTPIVNRFNRQWFIRRSMGTSNDSASSKDRQQRKSLNDDELE</sequence>
<dbReference type="Proteomes" id="UP000663825">
    <property type="component" value="Unassembled WGS sequence"/>
</dbReference>
<evidence type="ECO:0000313" key="6">
    <source>
        <dbReference type="EMBL" id="CAF3642192.1"/>
    </source>
</evidence>
<dbReference type="EMBL" id="CAJOBQ010001773">
    <property type="protein sequence ID" value="CAF4514580.1"/>
    <property type="molecule type" value="Genomic_DNA"/>
</dbReference>
<protein>
    <submittedName>
        <fullName evidence="8">Uncharacterized protein</fullName>
    </submittedName>
</protein>
<dbReference type="Proteomes" id="UP000663862">
    <property type="component" value="Unassembled WGS sequence"/>
</dbReference>
<gene>
    <name evidence="5" type="ORF">FME351_LOCUS13583</name>
    <name evidence="6" type="ORF">GRG538_LOCUS24734</name>
    <name evidence="7" type="ORF">HFQ381_LOCUS6974</name>
    <name evidence="4" type="ORF">LUA448_LOCUS21730</name>
    <name evidence="10" type="ORF">QYT958_LOCUS10316</name>
    <name evidence="3" type="ORF">TIS948_LOCUS1765</name>
    <name evidence="9" type="ORF">TSG867_LOCUS22114</name>
    <name evidence="8" type="ORF">UJA718_LOCUS18790</name>
</gene>
<evidence type="ECO:0000313" key="10">
    <source>
        <dbReference type="EMBL" id="CAF4581802.1"/>
    </source>
</evidence>
<dbReference type="AlphaFoldDB" id="A0A820NUR1"/>
<dbReference type="EMBL" id="CAJNXB010000051">
    <property type="protein sequence ID" value="CAF3007280.1"/>
    <property type="molecule type" value="Genomic_DNA"/>
</dbReference>
<dbReference type="EMBL" id="CAJOBR010001138">
    <property type="protein sequence ID" value="CAF4581802.1"/>
    <property type="molecule type" value="Genomic_DNA"/>
</dbReference>
<dbReference type="EMBL" id="CAJNYD010002888">
    <property type="protein sequence ID" value="CAF3448496.1"/>
    <property type="molecule type" value="Genomic_DNA"/>
</dbReference>
<comment type="caution">
    <text evidence="8">The sequence shown here is derived from an EMBL/GenBank/DDBJ whole genome shotgun (WGS) entry which is preliminary data.</text>
</comment>
<dbReference type="OrthoDB" id="10016229at2759"/>
<evidence type="ECO:0000313" key="4">
    <source>
        <dbReference type="EMBL" id="CAF3448496.1"/>
    </source>
</evidence>
<accession>A0A820NUR1</accession>
<dbReference type="Proteomes" id="UP000663873">
    <property type="component" value="Unassembled WGS sequence"/>
</dbReference>
<keyword evidence="2" id="KW-0812">Transmembrane</keyword>
<keyword evidence="11" id="KW-1185">Reference proteome</keyword>
<dbReference type="Proteomes" id="UP000663872">
    <property type="component" value="Unassembled WGS sequence"/>
</dbReference>
<evidence type="ECO:0000313" key="8">
    <source>
        <dbReference type="EMBL" id="CAF4396391.1"/>
    </source>
</evidence>
<reference evidence="8" key="1">
    <citation type="submission" date="2021-02" db="EMBL/GenBank/DDBJ databases">
        <authorList>
            <person name="Nowell W R."/>
        </authorList>
    </citation>
    <scope>NUCLEOTIDE SEQUENCE</scope>
</reference>
<dbReference type="EMBL" id="CAJNYU010001623">
    <property type="protein sequence ID" value="CAF3453823.1"/>
    <property type="molecule type" value="Genomic_DNA"/>
</dbReference>
<name>A0A820NUR1_9BILA</name>
<feature type="transmembrane region" description="Helical" evidence="2">
    <location>
        <begin position="37"/>
        <end position="60"/>
    </location>
</feature>
<evidence type="ECO:0000313" key="11">
    <source>
        <dbReference type="Proteomes" id="UP000663873"/>
    </source>
</evidence>
<evidence type="ECO:0000313" key="3">
    <source>
        <dbReference type="EMBL" id="CAF3007280.1"/>
    </source>
</evidence>
<keyword evidence="2" id="KW-0472">Membrane</keyword>
<dbReference type="EMBL" id="CAJOBP010003252">
    <property type="protein sequence ID" value="CAF4396391.1"/>
    <property type="molecule type" value="Genomic_DNA"/>
</dbReference>
<evidence type="ECO:0000313" key="7">
    <source>
        <dbReference type="EMBL" id="CAF4193111.1"/>
    </source>
</evidence>
<dbReference type="Proteomes" id="UP000663851">
    <property type="component" value="Unassembled WGS sequence"/>
</dbReference>
<dbReference type="Proteomes" id="UP000663848">
    <property type="component" value="Unassembled WGS sequence"/>
</dbReference>
<dbReference type="Proteomes" id="UP000663833">
    <property type="component" value="Unassembled WGS sequence"/>
</dbReference>
<dbReference type="EMBL" id="CAJNYT010004183">
    <property type="protein sequence ID" value="CAF3642192.1"/>
    <property type="molecule type" value="Genomic_DNA"/>
</dbReference>